<organism evidence="2 3">
    <name type="scientific">Spinacia oleracea</name>
    <name type="common">Spinach</name>
    <dbReference type="NCBI Taxonomy" id="3562"/>
    <lineage>
        <taxon>Eukaryota</taxon>
        <taxon>Viridiplantae</taxon>
        <taxon>Streptophyta</taxon>
        <taxon>Embryophyta</taxon>
        <taxon>Tracheophyta</taxon>
        <taxon>Spermatophyta</taxon>
        <taxon>Magnoliopsida</taxon>
        <taxon>eudicotyledons</taxon>
        <taxon>Gunneridae</taxon>
        <taxon>Pentapetalae</taxon>
        <taxon>Caryophyllales</taxon>
        <taxon>Chenopodiaceae</taxon>
        <taxon>Chenopodioideae</taxon>
        <taxon>Anserineae</taxon>
        <taxon>Spinacia</taxon>
    </lineage>
</organism>
<sequence length="444" mass="51064">MATYNLEESPDVFITPHFYDNEFQYRMVSISGEDDRKVIRSIDLRSDKLIIYGTEIKQSLFKRLYDSLIIRPKAGILYVNCEGACYFLISGKGCHRPNQNLIFDWSPFGVTIPNSVNDSLKKQLQEKDKVISVLNHQYSLIEVEMLSTKDDLKGSMEQVEKLKEQVSSCKKVQNEMGVKIHEAYERVALVDFELELYKIELNSYKKGEEELLDQICSCKEGCRKLELELEKRHAQLSSAYTELQCTKVDLETSAKSIKELGFQLSSCMKESQDMETKLKRVEEEHSLISLELRSTKNELELSNKNVKYLEEIIATYKKESKNMEVELQNIQNEIKDECYSHMIEQQFVEGELQKVINHLSIISYEVMSTNQKLDDLLISKLLGKVNGYDHSEAIIIQCRPNSGFNSSSIQQACITILLQLTHQASQHCCTVSTKSAAYSRSFLQ</sequence>
<reference evidence="2" key="1">
    <citation type="journal article" date="2021" name="Nat. Commun.">
        <title>Genomic analyses provide insights into spinach domestication and the genetic basis of agronomic traits.</title>
        <authorList>
            <person name="Cai X."/>
            <person name="Sun X."/>
            <person name="Xu C."/>
            <person name="Sun H."/>
            <person name="Wang X."/>
            <person name="Ge C."/>
            <person name="Zhang Z."/>
            <person name="Wang Q."/>
            <person name="Fei Z."/>
            <person name="Jiao C."/>
            <person name="Wang Q."/>
        </authorList>
    </citation>
    <scope>NUCLEOTIDE SEQUENCE [LARGE SCALE GENOMIC DNA]</scope>
    <source>
        <strain evidence="2">cv. Varoflay</strain>
    </source>
</reference>
<protein>
    <submittedName>
        <fullName evidence="3">Uncharacterized protein isoform X1</fullName>
    </submittedName>
</protein>
<proteinExistence type="predicted"/>
<dbReference type="Proteomes" id="UP000813463">
    <property type="component" value="Chromosome 4"/>
</dbReference>
<accession>A0ABM3RU03</accession>
<keyword evidence="2" id="KW-1185">Reference proteome</keyword>
<dbReference type="GeneID" id="110799314"/>
<feature type="coiled-coil region" evidence="1">
    <location>
        <begin position="264"/>
        <end position="333"/>
    </location>
</feature>
<keyword evidence="1" id="KW-0175">Coiled coil</keyword>
<evidence type="ECO:0000313" key="3">
    <source>
        <dbReference type="RefSeq" id="XP_056699107.1"/>
    </source>
</evidence>
<gene>
    <name evidence="3" type="primary">LOC110799314</name>
</gene>
<reference evidence="3" key="2">
    <citation type="submission" date="2025-08" db="UniProtKB">
        <authorList>
            <consortium name="RefSeq"/>
        </authorList>
    </citation>
    <scope>IDENTIFICATION</scope>
    <source>
        <tissue evidence="3">Leaf</tissue>
    </source>
</reference>
<dbReference type="RefSeq" id="XP_056699107.1">
    <property type="nucleotide sequence ID" value="XM_056843129.1"/>
</dbReference>
<name>A0ABM3RU03_SPIOL</name>
<evidence type="ECO:0000256" key="1">
    <source>
        <dbReference type="SAM" id="Coils"/>
    </source>
</evidence>
<evidence type="ECO:0000313" key="2">
    <source>
        <dbReference type="Proteomes" id="UP000813463"/>
    </source>
</evidence>